<feature type="domain" description="Glycosyltransferase 2-like" evidence="1">
    <location>
        <begin position="5"/>
        <end position="139"/>
    </location>
</feature>
<name>A0AA44IFK3_PARBF</name>
<dbReference type="EMBL" id="JABAFD010000001">
    <property type="protein sequence ID" value="NME07883.1"/>
    <property type="molecule type" value="Genomic_DNA"/>
</dbReference>
<evidence type="ECO:0000259" key="1">
    <source>
        <dbReference type="Pfam" id="PF00535"/>
    </source>
</evidence>
<dbReference type="Gene3D" id="3.90.550.10">
    <property type="entry name" value="Spore Coat Polysaccharide Biosynthesis Protein SpsA, Chain A"/>
    <property type="match status" value="1"/>
</dbReference>
<evidence type="ECO:0000313" key="3">
    <source>
        <dbReference type="Proteomes" id="UP000573963"/>
    </source>
</evidence>
<dbReference type="InterPro" id="IPR001173">
    <property type="entry name" value="Glyco_trans_2-like"/>
</dbReference>
<organism evidence="2 3">
    <name type="scientific">Paraclostridium bifermentans</name>
    <name type="common">Clostridium bifermentans</name>
    <dbReference type="NCBI Taxonomy" id="1490"/>
    <lineage>
        <taxon>Bacteria</taxon>
        <taxon>Bacillati</taxon>
        <taxon>Bacillota</taxon>
        <taxon>Clostridia</taxon>
        <taxon>Peptostreptococcales</taxon>
        <taxon>Peptostreptococcaceae</taxon>
        <taxon>Paraclostridium</taxon>
    </lineage>
</organism>
<accession>A0AA44IFK3</accession>
<dbReference type="CDD" id="cd00761">
    <property type="entry name" value="Glyco_tranf_GTA_type"/>
    <property type="match status" value="1"/>
</dbReference>
<dbReference type="SUPFAM" id="SSF53448">
    <property type="entry name" value="Nucleotide-diphospho-sugar transferases"/>
    <property type="match status" value="1"/>
</dbReference>
<dbReference type="RefSeq" id="WP_168930286.1">
    <property type="nucleotide sequence ID" value="NZ_JABAFD010000001.1"/>
</dbReference>
<dbReference type="Proteomes" id="UP000573963">
    <property type="component" value="Unassembled WGS sequence"/>
</dbReference>
<comment type="caution">
    <text evidence="2">The sequence shown here is derived from an EMBL/GenBank/DDBJ whole genome shotgun (WGS) entry which is preliminary data.</text>
</comment>
<proteinExistence type="predicted"/>
<dbReference type="InterPro" id="IPR029044">
    <property type="entry name" value="Nucleotide-diphossugar_trans"/>
</dbReference>
<protein>
    <submittedName>
        <fullName evidence="2">Glycosyltransferase family 2 protein</fullName>
    </submittedName>
</protein>
<evidence type="ECO:0000313" key="2">
    <source>
        <dbReference type="EMBL" id="NME07883.1"/>
    </source>
</evidence>
<reference evidence="2 3" key="1">
    <citation type="submission" date="2020-04" db="EMBL/GenBank/DDBJ databases">
        <authorList>
            <person name="Hitch T.C.A."/>
            <person name="Wylensek D."/>
            <person name="Clavel T."/>
        </authorList>
    </citation>
    <scope>NUCLEOTIDE SEQUENCE [LARGE SCALE GENOMIC DNA]</scope>
    <source>
        <strain evidence="2 3">Med78_4-601-WT-2</strain>
    </source>
</reference>
<dbReference type="Pfam" id="PF00535">
    <property type="entry name" value="Glycos_transf_2"/>
    <property type="match status" value="1"/>
</dbReference>
<sequence length="264" mass="30915">MKFSLLLPTLGTRESEIKNLFESLENQTYKKFELIVVSQGNHKFIEETLKQYDFEYKHITMDEKGISKARNKGIPYISGNVMTLADDDGWYKNNAFETVKAYIEKHNPDIACFEHYDPIKNEFSKVYPEKEILNFSKKSVLRQSSLDVYVNIDRVPEYKIGFDERFGVGGKYNSGEENIYLMDLYNLGYKKMCFFPVVVAYHPNKEGNYLDRKSFIAKGPLFKRLFGSLLGFPIFMAFGIKKSVKIENFWSVYIKAIKEFIRFK</sequence>
<dbReference type="AlphaFoldDB" id="A0AA44IFK3"/>
<gene>
    <name evidence="2" type="ORF">HF875_00055</name>
</gene>